<sequence length="247" mass="27851">MKPDNLETVSGFRRRFRITPAEGKVCSEVEDDYHCMSVTLFHDGVTVTDIQAVMERAPWTTCPGAQQKIENTFNGQALQRFPERGEKMDNCTHLYDLALLAAQHAADDDVVVYDILVSDPIEGKRYAEIRSNGDSQLCWTEKDFHIVEPGELAGTRLDKLGAWIKTQVPKQQEVAKLLRWGNMIANGRSIPLEQQSDATRMPPNCYTFQPQRAVEAQRVGVIYDFSQGSHEPLAKRIADPSTDISQR</sequence>
<proteinExistence type="predicted"/>
<dbReference type="EMBL" id="JAAONZ010000006">
    <property type="protein sequence ID" value="NHO65958.1"/>
    <property type="molecule type" value="Genomic_DNA"/>
</dbReference>
<keyword evidence="2" id="KW-1185">Reference proteome</keyword>
<accession>A0A9E5JSH2</accession>
<dbReference type="Proteomes" id="UP000787472">
    <property type="component" value="Unassembled WGS sequence"/>
</dbReference>
<protein>
    <submittedName>
        <fullName evidence="1">DUF2889 domain-containing protein</fullName>
    </submittedName>
</protein>
<gene>
    <name evidence="1" type="ORF">G8770_10430</name>
</gene>
<organism evidence="1 2">
    <name type="scientific">Pseudomaricurvus hydrocarbonicus</name>
    <dbReference type="NCBI Taxonomy" id="1470433"/>
    <lineage>
        <taxon>Bacteria</taxon>
        <taxon>Pseudomonadati</taxon>
        <taxon>Pseudomonadota</taxon>
        <taxon>Gammaproteobacteria</taxon>
        <taxon>Cellvibrionales</taxon>
        <taxon>Cellvibrionaceae</taxon>
        <taxon>Pseudomaricurvus</taxon>
    </lineage>
</organism>
<comment type="caution">
    <text evidence="1">The sequence shown here is derived from an EMBL/GenBank/DDBJ whole genome shotgun (WGS) entry which is preliminary data.</text>
</comment>
<dbReference type="AlphaFoldDB" id="A0A9E5JSH2"/>
<reference evidence="1" key="1">
    <citation type="submission" date="2020-03" db="EMBL/GenBank/DDBJ databases">
        <authorList>
            <person name="Guo F."/>
        </authorList>
    </citation>
    <scope>NUCLEOTIDE SEQUENCE</scope>
    <source>
        <strain evidence="1">JCM 30134</strain>
    </source>
</reference>
<dbReference type="Pfam" id="PF11136">
    <property type="entry name" value="DUF2889"/>
    <property type="match status" value="1"/>
</dbReference>
<name>A0A9E5JSH2_9GAMM</name>
<evidence type="ECO:0000313" key="1">
    <source>
        <dbReference type="EMBL" id="NHO65958.1"/>
    </source>
</evidence>
<dbReference type="RefSeq" id="WP_167185872.1">
    <property type="nucleotide sequence ID" value="NZ_JAAONZ010000006.1"/>
</dbReference>
<dbReference type="InterPro" id="IPR021312">
    <property type="entry name" value="DUF2889"/>
</dbReference>
<evidence type="ECO:0000313" key="2">
    <source>
        <dbReference type="Proteomes" id="UP000787472"/>
    </source>
</evidence>